<dbReference type="KEGG" id="cpat:CLPA_c17270"/>
<evidence type="ECO:0000313" key="1">
    <source>
        <dbReference type="EMBL" id="AJA51785.1"/>
    </source>
</evidence>
<accession>A0A0H3J4G4</accession>
<dbReference type="EMBL" id="CP009268">
    <property type="protein sequence ID" value="AJA51785.1"/>
    <property type="molecule type" value="Genomic_DNA"/>
</dbReference>
<dbReference type="AlphaFoldDB" id="A0A0H3J4G4"/>
<dbReference type="InterPro" id="IPR025914">
    <property type="entry name" value="SpoVAE"/>
</dbReference>
<organism evidence="1 4">
    <name type="scientific">Clostridium pasteurianum DSM 525 = ATCC 6013</name>
    <dbReference type="NCBI Taxonomy" id="1262449"/>
    <lineage>
        <taxon>Bacteria</taxon>
        <taxon>Bacillati</taxon>
        <taxon>Bacillota</taxon>
        <taxon>Clostridia</taxon>
        <taxon>Eubacteriales</taxon>
        <taxon>Clostridiaceae</taxon>
        <taxon>Clostridium</taxon>
    </lineage>
</organism>
<dbReference type="EMBL" id="JPGY02000001">
    <property type="protein sequence ID" value="KRU12207.1"/>
    <property type="molecule type" value="Genomic_DNA"/>
</dbReference>
<protein>
    <submittedName>
        <fullName evidence="1">Stage V sporulation protein AE</fullName>
    </submittedName>
</protein>
<dbReference type="KEGG" id="cpae:CPAST_c17270"/>
<dbReference type="Pfam" id="PF14097">
    <property type="entry name" value="SpoVAE"/>
    <property type="match status" value="1"/>
</dbReference>
<evidence type="ECO:0000313" key="3">
    <source>
        <dbReference type="Proteomes" id="UP000028042"/>
    </source>
</evidence>
<reference evidence="1 4" key="1">
    <citation type="journal article" date="2015" name="Genome Announc.">
        <title>Complete Genome Sequence of the Nitrogen-Fixing and Solvent-Producing Clostridium pasteurianum DSM 525.</title>
        <authorList>
            <person name="Poehlein A."/>
            <person name="Grosse-Honebrink A."/>
            <person name="Zhang Y."/>
            <person name="Minton N.P."/>
            <person name="Daniel R."/>
        </authorList>
    </citation>
    <scope>NUCLEOTIDE SEQUENCE [LARGE SCALE GENOMIC DNA]</scope>
    <source>
        <strain evidence="1">DSM 525</strain>
        <strain evidence="4">DSM 525 / ATCC 6013</strain>
    </source>
</reference>
<dbReference type="GeneID" id="93073889"/>
<reference evidence="2" key="2">
    <citation type="submission" date="2015-10" db="EMBL/GenBank/DDBJ databases">
        <title>Improved Draft Genome Sequence of Clostridium pasteurianum Strain ATCC 6013 (DSM 525) Using a Hybrid Next-Generation Sequencing Approach.</title>
        <authorList>
            <person name="Pyne M.E."/>
            <person name="Utturkar S.M."/>
            <person name="Brown S.D."/>
            <person name="Moo-Young M."/>
            <person name="Chung D.A."/>
            <person name="Chou P.C."/>
        </authorList>
    </citation>
    <scope>NUCLEOTIDE SEQUENCE</scope>
    <source>
        <strain evidence="2">ATCC 6013</strain>
    </source>
</reference>
<reference evidence="2 3" key="3">
    <citation type="journal article" name="Genome Announc.">
        <title>Improved Draft Genome Sequence of Clostridium pasteurianum Strain ATCC 6013 (DSM 525) Using a Hybrid Next-Generation Sequencing Approach.</title>
        <authorList>
            <person name="Pyne M.E."/>
            <person name="Utturkar S."/>
            <person name="Brown S.D."/>
            <person name="Moo-Young M."/>
            <person name="Chung D.A."/>
            <person name="Chou C.P."/>
        </authorList>
    </citation>
    <scope>NUCLEOTIDE SEQUENCE [LARGE SCALE GENOMIC DNA]</scope>
    <source>
        <strain evidence="2 3">ATCC 6013</strain>
    </source>
</reference>
<keyword evidence="4" id="KW-1185">Reference proteome</keyword>
<name>A0A0H3J4G4_CLOPA</name>
<dbReference type="PATRIC" id="fig|1262449.3.peg.1562"/>
<dbReference type="RefSeq" id="WP_003443753.1">
    <property type="nucleotide sequence ID" value="NZ_ANZB01000004.1"/>
</dbReference>
<evidence type="ECO:0000313" key="4">
    <source>
        <dbReference type="Proteomes" id="UP000030905"/>
    </source>
</evidence>
<dbReference type="Proteomes" id="UP000030905">
    <property type="component" value="Chromosome"/>
</dbReference>
<dbReference type="eggNOG" id="ENOG502ZRG2">
    <property type="taxonomic scope" value="Bacteria"/>
</dbReference>
<evidence type="ECO:0000313" key="2">
    <source>
        <dbReference type="EMBL" id="KRU12207.1"/>
    </source>
</evidence>
<dbReference type="Proteomes" id="UP000028042">
    <property type="component" value="Unassembled WGS sequence"/>
</dbReference>
<sequence>MRNLKKKVIIVTDGDRIAKKAVEKAAKNIHGRCISMSAGNPTNLKGSDIIRLINIAKYDPVVIMVDDRGNTGKGKGEKAMEYIIHSGEVEVMGIVAVASNTNGGKGVRVDISIDKFGNIYSCAVDKNGNKINNKILKGDTVNSLNSYPDLFVVGIGDPGKMDDLDSISIGSPVVTRALQEIIKKYRNGNGI</sequence>
<gene>
    <name evidence="1" type="primary">spoVAEA</name>
    <name evidence="1" type="ORF">CLPA_c17270</name>
    <name evidence="2" type="ORF">CP6013_01454</name>
</gene>
<proteinExistence type="predicted"/>